<evidence type="ECO:0000259" key="2">
    <source>
        <dbReference type="PROSITE" id="PS00036"/>
    </source>
</evidence>
<dbReference type="OrthoDB" id="2287581at2759"/>
<dbReference type="PROSITE" id="PS00036">
    <property type="entry name" value="BZIP_BASIC"/>
    <property type="match status" value="1"/>
</dbReference>
<feature type="compositionally biased region" description="Low complexity" evidence="1">
    <location>
        <begin position="74"/>
        <end position="93"/>
    </location>
</feature>
<dbReference type="Pfam" id="PF07716">
    <property type="entry name" value="bZIP_2"/>
    <property type="match status" value="1"/>
</dbReference>
<reference evidence="3" key="1">
    <citation type="journal article" date="2014" name="Genome Announc.">
        <title>De novo whole-genome sequence and genome annotation of Lichtheimia ramosa.</title>
        <authorList>
            <person name="Linde J."/>
            <person name="Schwartze V."/>
            <person name="Binder U."/>
            <person name="Lass-Florl C."/>
            <person name="Voigt K."/>
            <person name="Horn F."/>
        </authorList>
    </citation>
    <scope>NUCLEOTIDE SEQUENCE</scope>
    <source>
        <strain evidence="3">JMRC FSU:6197</strain>
    </source>
</reference>
<dbReference type="InterPro" id="IPR004827">
    <property type="entry name" value="bZIP"/>
</dbReference>
<feature type="compositionally biased region" description="Polar residues" evidence="1">
    <location>
        <begin position="1"/>
        <end position="12"/>
    </location>
</feature>
<organism evidence="3">
    <name type="scientific">Lichtheimia ramosa</name>
    <dbReference type="NCBI Taxonomy" id="688394"/>
    <lineage>
        <taxon>Eukaryota</taxon>
        <taxon>Fungi</taxon>
        <taxon>Fungi incertae sedis</taxon>
        <taxon>Mucoromycota</taxon>
        <taxon>Mucoromycotina</taxon>
        <taxon>Mucoromycetes</taxon>
        <taxon>Mucorales</taxon>
        <taxon>Lichtheimiaceae</taxon>
        <taxon>Lichtheimia</taxon>
    </lineage>
</organism>
<name>A0A077W9H1_9FUNG</name>
<accession>A0A077W9H1</accession>
<dbReference type="SUPFAM" id="SSF57959">
    <property type="entry name" value="Leucine zipper domain"/>
    <property type="match status" value="1"/>
</dbReference>
<proteinExistence type="predicted"/>
<protein>
    <recommendedName>
        <fullName evidence="2">BZIP domain-containing protein</fullName>
    </recommendedName>
</protein>
<dbReference type="EMBL" id="LK023313">
    <property type="protein sequence ID" value="CDS03656.1"/>
    <property type="molecule type" value="Genomic_DNA"/>
</dbReference>
<sequence length="185" mass="20634">MSSSWSDTTTHPIMSISSLLEQPSSSSSSSEQTTTTTFMHQHPPLLPPMISPTSSSSTSDDEMLLPPLDKSLFSPRSSSSRSPSPDPRNSSIPNCLEERRKRNKIASAKYRAKRSQETKNMRQALEHLRRQNAVLLQALNDVYRDKSNIGAEQSSWSLSSSAVAKPPSDIHHTIHQQQHTYPMSF</sequence>
<gene>
    <name evidence="3" type="ORF">LRAMOSA01058</name>
</gene>
<feature type="region of interest" description="Disordered" evidence="1">
    <location>
        <begin position="1"/>
        <end position="101"/>
    </location>
</feature>
<dbReference type="Gene3D" id="1.20.5.170">
    <property type="match status" value="1"/>
</dbReference>
<dbReference type="InterPro" id="IPR046347">
    <property type="entry name" value="bZIP_sf"/>
</dbReference>
<feature type="compositionally biased region" description="Low complexity" evidence="1">
    <location>
        <begin position="15"/>
        <end position="37"/>
    </location>
</feature>
<evidence type="ECO:0000313" key="3">
    <source>
        <dbReference type="EMBL" id="CDS03656.1"/>
    </source>
</evidence>
<feature type="domain" description="BZIP" evidence="2">
    <location>
        <begin position="99"/>
        <end position="113"/>
    </location>
</feature>
<dbReference type="GO" id="GO:0003700">
    <property type="term" value="F:DNA-binding transcription factor activity"/>
    <property type="evidence" value="ECO:0007669"/>
    <property type="project" value="InterPro"/>
</dbReference>
<dbReference type="AlphaFoldDB" id="A0A077W9H1"/>
<evidence type="ECO:0000256" key="1">
    <source>
        <dbReference type="SAM" id="MobiDB-lite"/>
    </source>
</evidence>